<proteinExistence type="predicted"/>
<evidence type="ECO:0000313" key="1">
    <source>
        <dbReference type="EMBL" id="SDP07552.1"/>
    </source>
</evidence>
<dbReference type="AlphaFoldDB" id="A0A1H0PR00"/>
<evidence type="ECO:0000313" key="2">
    <source>
        <dbReference type="Proteomes" id="UP000198597"/>
    </source>
</evidence>
<name>A0A1H0PR00_9CLOT</name>
<protein>
    <submittedName>
        <fullName evidence="1">Uncharacterized protein</fullName>
    </submittedName>
</protein>
<accession>A0A1H0PR00</accession>
<sequence length="52" mass="6489">MWEPRNTQTFFSLSSMYPDRSNLNYVGPYYYELTSETKPHNDYNHSYFRNYY</sequence>
<dbReference type="Proteomes" id="UP000198597">
    <property type="component" value="Unassembled WGS sequence"/>
</dbReference>
<gene>
    <name evidence="1" type="ORF">SAMN04488529_10241</name>
</gene>
<keyword evidence="2" id="KW-1185">Reference proteome</keyword>
<organism evidence="1 2">
    <name type="scientific">Clostridium gasigenes</name>
    <dbReference type="NCBI Taxonomy" id="94869"/>
    <lineage>
        <taxon>Bacteria</taxon>
        <taxon>Bacillati</taxon>
        <taxon>Bacillota</taxon>
        <taxon>Clostridia</taxon>
        <taxon>Eubacteriales</taxon>
        <taxon>Clostridiaceae</taxon>
        <taxon>Clostridium</taxon>
    </lineage>
</organism>
<dbReference type="EMBL" id="FNJM01000002">
    <property type="protein sequence ID" value="SDP07552.1"/>
    <property type="molecule type" value="Genomic_DNA"/>
</dbReference>
<reference evidence="1 2" key="1">
    <citation type="submission" date="2016-10" db="EMBL/GenBank/DDBJ databases">
        <authorList>
            <person name="de Groot N.N."/>
        </authorList>
    </citation>
    <scope>NUCLEOTIDE SEQUENCE [LARGE SCALE GENOMIC DNA]</scope>
    <source>
        <strain evidence="1 2">DSM 12272</strain>
    </source>
</reference>